<dbReference type="AlphaFoldDB" id="A0A558HWS3"/>
<name>A0A558HWS3_9GAMM</name>
<dbReference type="Proteomes" id="UP000319941">
    <property type="component" value="Unassembled WGS sequence"/>
</dbReference>
<dbReference type="RefSeq" id="WP_144726221.1">
    <property type="nucleotide sequence ID" value="NZ_CAWOWR010000001.1"/>
</dbReference>
<proteinExistence type="predicted"/>
<organism evidence="2 3">
    <name type="scientific">Cobetia crustatorum</name>
    <dbReference type="NCBI Taxonomy" id="553385"/>
    <lineage>
        <taxon>Bacteria</taxon>
        <taxon>Pseudomonadati</taxon>
        <taxon>Pseudomonadota</taxon>
        <taxon>Gammaproteobacteria</taxon>
        <taxon>Oceanospirillales</taxon>
        <taxon>Halomonadaceae</taxon>
        <taxon>Cobetia</taxon>
    </lineage>
</organism>
<keyword evidence="3" id="KW-1185">Reference proteome</keyword>
<gene>
    <name evidence="2" type="ORF">FQP86_00315</name>
</gene>
<evidence type="ECO:0000313" key="2">
    <source>
        <dbReference type="EMBL" id="TVU73564.1"/>
    </source>
</evidence>
<evidence type="ECO:0000313" key="3">
    <source>
        <dbReference type="Proteomes" id="UP000319941"/>
    </source>
</evidence>
<dbReference type="OrthoDB" id="6186035at2"/>
<evidence type="ECO:0008006" key="4">
    <source>
        <dbReference type="Google" id="ProtNLM"/>
    </source>
</evidence>
<comment type="caution">
    <text evidence="2">The sequence shown here is derived from an EMBL/GenBank/DDBJ whole genome shotgun (WGS) entry which is preliminary data.</text>
</comment>
<reference evidence="2 3" key="1">
    <citation type="submission" date="2019-07" db="EMBL/GenBank/DDBJ databases">
        <title>Diversity of Bacteria from Kongsfjorden, Arctic.</title>
        <authorList>
            <person name="Yu Y."/>
        </authorList>
    </citation>
    <scope>NUCLEOTIDE SEQUENCE [LARGE SCALE GENOMIC DNA]</scope>
    <source>
        <strain evidence="2 3">SM1923</strain>
    </source>
</reference>
<evidence type="ECO:0000256" key="1">
    <source>
        <dbReference type="SAM" id="SignalP"/>
    </source>
</evidence>
<dbReference type="STRING" id="553385.GCA_000591415_01530"/>
<keyword evidence="1" id="KW-0732">Signal</keyword>
<protein>
    <recommendedName>
        <fullName evidence="4">DUF4148 domain-containing protein</fullName>
    </recommendedName>
</protein>
<feature type="chain" id="PRO_5021947508" description="DUF4148 domain-containing protein" evidence="1">
    <location>
        <begin position="24"/>
        <end position="110"/>
    </location>
</feature>
<accession>A0A558HWS3</accession>
<sequence>MKLINTVIATAALSIAATGIAAADSVTDAQVRASLTEHVINGQAQPAAMQQASFADTGMSVAAGRVVQSLNGDMIKGEHSQLVSDSQNFDNDAGKSFSATRVQHALSESV</sequence>
<dbReference type="EMBL" id="VNFH01000001">
    <property type="protein sequence ID" value="TVU73564.1"/>
    <property type="molecule type" value="Genomic_DNA"/>
</dbReference>
<feature type="signal peptide" evidence="1">
    <location>
        <begin position="1"/>
        <end position="23"/>
    </location>
</feature>